<dbReference type="InterPro" id="IPR036397">
    <property type="entry name" value="RNaseH_sf"/>
</dbReference>
<dbReference type="InterPro" id="IPR043502">
    <property type="entry name" value="DNA/RNA_pol_sf"/>
</dbReference>
<dbReference type="InterPro" id="IPR013087">
    <property type="entry name" value="Znf_C2H2_type"/>
</dbReference>
<name>A0A2N9IZP5_FAGSY</name>
<dbReference type="InterPro" id="IPR036691">
    <property type="entry name" value="Endo/exonu/phosph_ase_sf"/>
</dbReference>
<dbReference type="InterPro" id="IPR005135">
    <property type="entry name" value="Endo/exonuclease/phosphatase"/>
</dbReference>
<evidence type="ECO:0000256" key="2">
    <source>
        <dbReference type="SAM" id="MobiDB-lite"/>
    </source>
</evidence>
<dbReference type="SUPFAM" id="SSF53098">
    <property type="entry name" value="Ribonuclease H-like"/>
    <property type="match status" value="1"/>
</dbReference>
<accession>A0A2N9IZP5</accession>
<dbReference type="InterPro" id="IPR000477">
    <property type="entry name" value="RT_dom"/>
</dbReference>
<proteinExistence type="predicted"/>
<keyword evidence="1" id="KW-0479">Metal-binding</keyword>
<dbReference type="GO" id="GO:0004523">
    <property type="term" value="F:RNA-DNA hybrid ribonuclease activity"/>
    <property type="evidence" value="ECO:0007669"/>
    <property type="project" value="InterPro"/>
</dbReference>
<organism evidence="5">
    <name type="scientific">Fagus sylvatica</name>
    <name type="common">Beechnut</name>
    <dbReference type="NCBI Taxonomy" id="28930"/>
    <lineage>
        <taxon>Eukaryota</taxon>
        <taxon>Viridiplantae</taxon>
        <taxon>Streptophyta</taxon>
        <taxon>Embryophyta</taxon>
        <taxon>Tracheophyta</taxon>
        <taxon>Spermatophyta</taxon>
        <taxon>Magnoliopsida</taxon>
        <taxon>eudicotyledons</taxon>
        <taxon>Gunneridae</taxon>
        <taxon>Pentapetalae</taxon>
        <taxon>rosids</taxon>
        <taxon>fabids</taxon>
        <taxon>Fagales</taxon>
        <taxon>Fagaceae</taxon>
        <taxon>Fagus</taxon>
    </lineage>
</organism>
<feature type="domain" description="Reverse transcriptase" evidence="4">
    <location>
        <begin position="786"/>
        <end position="1086"/>
    </location>
</feature>
<feature type="compositionally biased region" description="Basic and acidic residues" evidence="2">
    <location>
        <begin position="1"/>
        <end position="17"/>
    </location>
</feature>
<dbReference type="SUPFAM" id="SSF56219">
    <property type="entry name" value="DNase I-like"/>
    <property type="match status" value="1"/>
</dbReference>
<dbReference type="Gene3D" id="3.60.10.10">
    <property type="entry name" value="Endonuclease/exonuclease/phosphatase"/>
    <property type="match status" value="1"/>
</dbReference>
<evidence type="ECO:0008006" key="6">
    <source>
        <dbReference type="Google" id="ProtNLM"/>
    </source>
</evidence>
<evidence type="ECO:0000256" key="1">
    <source>
        <dbReference type="PROSITE-ProRule" id="PRU00042"/>
    </source>
</evidence>
<dbReference type="Pfam" id="PF14111">
    <property type="entry name" value="DUF4283"/>
    <property type="match status" value="1"/>
</dbReference>
<evidence type="ECO:0000313" key="5">
    <source>
        <dbReference type="EMBL" id="SPD30372.1"/>
    </source>
</evidence>
<dbReference type="InterPro" id="IPR012337">
    <property type="entry name" value="RNaseH-like_sf"/>
</dbReference>
<dbReference type="PROSITE" id="PS50878">
    <property type="entry name" value="RT_POL"/>
    <property type="match status" value="1"/>
</dbReference>
<dbReference type="Pfam" id="PF03372">
    <property type="entry name" value="Exo_endo_phos"/>
    <property type="match status" value="1"/>
</dbReference>
<feature type="domain" description="C2H2-type" evidence="3">
    <location>
        <begin position="1433"/>
        <end position="1460"/>
    </location>
</feature>
<reference evidence="5" key="1">
    <citation type="submission" date="2018-02" db="EMBL/GenBank/DDBJ databases">
        <authorList>
            <person name="Cohen D.B."/>
            <person name="Kent A.D."/>
        </authorList>
    </citation>
    <scope>NUCLEOTIDE SEQUENCE</scope>
</reference>
<dbReference type="InterPro" id="IPR025558">
    <property type="entry name" value="DUF4283"/>
</dbReference>
<sequence>MEDTDMSDRPKEKDRVRMQSVDDDGINHRNNKKHKENHVTPTHEVGSGLEHHKVSESEAFVDSNEPNSPIRVRTGISYKDSLVGIIPGAYENAFFGNIMDDDGAVSSDEDEDSNSYDDGEVVIRFTRDLKQKIRAPWSTSLIVKGFFLIRFDSRTSFEEVLKGGPWFIGEHFLSLRPWTPNFRASAASVSSVAVWVRLPELPVEYYHKEALLHIGSGLGPVLRVDVNTANGTRGRFARICIQLDLEKPLARTVRVGKAKDSGHMPPEQSPPTKEEEDKTNGFGPWMLVSRRNRQKKPAVTTNLSAAESYDKWNDGLRANAMYYPAGSSDETRHEETHQHGPSITRRAAGSSEALERATVNNAALERAADKPGQLGPSPSWRIRLGNQFIRIDEDVIELIRKDPLHVWGWYDTEIARAWSEIAPAVQEEDPPLLTDMVWMQEISPFWNFLTDIPRINGIHCPQRIHCQPLRELRFVQFLEEVYCATLPVFEERKVMLSTPILFKWPGNRSALKLAQIAKCVALSTLRISCSELRGKGFLEYQFTSIVVQNNMWEMWPEKAWNSLEAEGTLFPPNNPPFMSSNEIGVNILTWNCRGVLNPCFRKALLDTLHINNPEILILTETRLGGDRAAELARSFPFDGFLCTNTIGFAGGIWILWKTEAVEVGHLCSTEQEIHASIKVRGSNSLWLISAIYGSPRRSERRILWENLKIIAGLNKLPWVMLGDFNDILLCEEKWGDANDVKKSLWSLKAFKAPGPDGLHPGFFQKCWNVGPQLVTQWLKRLDKYSLLDKDSLMPEYLNRTLISLIPKCLGPETLSQFRPISLCNTVYKIVTKIIVSRLRPIRQGNLVSPFQAAFVPGRRGLDNVVIAQELIHSIHRKKGRLGRLGQLILKLDLEKAYDRLEWDFIREVLTFFKFPPPFVDLVLDCVSTSSFSILVNGGQLENFKPSRGIRQGDPLSPYLFILCLEYLSLKILEACDNNSWKAIKASRSNGRSTRDFDFVVEKVQAKLSSWKAKLLSPAGRVILVQSVTSAIPAYYMQNVALPTRVCSTLDKLNRDFLWGSTEESKKMHMVSWGKICRPRDLGGLGLYSTKARNIALLAKLNWRAMEDPNSLWAKTLIAKPFRSLQSIVLMVHYGWEIGILVGVGSSNWKGPFGPWCMVLCPLGRILLEFYDVVEEVLNPSSWIWKVKTSPRIKFFLWQCYHLSVPVWEILASRGINIPTSCPRCLAPNESLIHMLRDCPDSIAFWSSFRFPSLGELSVGHVELSVIMVGDWVGGFSRAIGITTSVQAELRALKDGLNLAIDLGILNLEIEMDSLVAVELVNSITTPNAFLSTIVTDCRSLMERFERCSLKHIFREANGCADLLAKSGCDQSPDFIAFPNAPATMWCVSEIGAGIFSVTPFAAQQTGGHVVARGSNTVRAPGADPLHVGECPKYHCKSCGKEFRSKYARAGHLRIHRLHQKHSLTPRPTRESSTTRGQVNLIEPEENGALASPELDLNVPAAPETFLKFDLNMPPPEEDDGSAAYAY</sequence>
<evidence type="ECO:0000259" key="3">
    <source>
        <dbReference type="PROSITE" id="PS50157"/>
    </source>
</evidence>
<dbReference type="GO" id="GO:0008270">
    <property type="term" value="F:zinc ion binding"/>
    <property type="evidence" value="ECO:0007669"/>
    <property type="project" value="UniProtKB-KW"/>
</dbReference>
<evidence type="ECO:0000259" key="4">
    <source>
        <dbReference type="PROSITE" id="PS50878"/>
    </source>
</evidence>
<dbReference type="Pfam" id="PF13966">
    <property type="entry name" value="zf-RVT"/>
    <property type="match status" value="1"/>
</dbReference>
<dbReference type="Pfam" id="PF13456">
    <property type="entry name" value="RVT_3"/>
    <property type="match status" value="1"/>
</dbReference>
<gene>
    <name evidence="5" type="ORF">FSB_LOCUS58254</name>
</gene>
<dbReference type="InterPro" id="IPR002156">
    <property type="entry name" value="RNaseH_domain"/>
</dbReference>
<dbReference type="InterPro" id="IPR044730">
    <property type="entry name" value="RNase_H-like_dom_plant"/>
</dbReference>
<dbReference type="EMBL" id="OIVN01006314">
    <property type="protein sequence ID" value="SPD30372.1"/>
    <property type="molecule type" value="Genomic_DNA"/>
</dbReference>
<dbReference type="PROSITE" id="PS50157">
    <property type="entry name" value="ZINC_FINGER_C2H2_2"/>
    <property type="match status" value="1"/>
</dbReference>
<dbReference type="Pfam" id="PF00078">
    <property type="entry name" value="RVT_1"/>
    <property type="match status" value="1"/>
</dbReference>
<dbReference type="PANTHER" id="PTHR33116">
    <property type="entry name" value="REVERSE TRANSCRIPTASE ZINC-BINDING DOMAIN-CONTAINING PROTEIN-RELATED-RELATED"/>
    <property type="match status" value="1"/>
</dbReference>
<keyword evidence="1" id="KW-0863">Zinc-finger</keyword>
<dbReference type="InterPro" id="IPR026960">
    <property type="entry name" value="RVT-Znf"/>
</dbReference>
<feature type="compositionally biased region" description="Basic and acidic residues" evidence="2">
    <location>
        <begin position="329"/>
        <end position="338"/>
    </location>
</feature>
<dbReference type="PANTHER" id="PTHR33116:SF78">
    <property type="entry name" value="OS12G0587133 PROTEIN"/>
    <property type="match status" value="1"/>
</dbReference>
<protein>
    <recommendedName>
        <fullName evidence="6">C2H2-type domain-containing protein</fullName>
    </recommendedName>
</protein>
<feature type="region of interest" description="Disordered" evidence="2">
    <location>
        <begin position="1"/>
        <end position="48"/>
    </location>
</feature>
<dbReference type="CDD" id="cd01650">
    <property type="entry name" value="RT_nLTR_like"/>
    <property type="match status" value="1"/>
</dbReference>
<dbReference type="PROSITE" id="PS00028">
    <property type="entry name" value="ZINC_FINGER_C2H2_1"/>
    <property type="match status" value="1"/>
</dbReference>
<dbReference type="GO" id="GO:0003676">
    <property type="term" value="F:nucleic acid binding"/>
    <property type="evidence" value="ECO:0007669"/>
    <property type="project" value="InterPro"/>
</dbReference>
<feature type="region of interest" description="Disordered" evidence="2">
    <location>
        <begin position="255"/>
        <end position="282"/>
    </location>
</feature>
<keyword evidence="1" id="KW-0862">Zinc</keyword>
<dbReference type="CDD" id="cd06222">
    <property type="entry name" value="RNase_H_like"/>
    <property type="match status" value="1"/>
</dbReference>
<dbReference type="SUPFAM" id="SSF56672">
    <property type="entry name" value="DNA/RNA polymerases"/>
    <property type="match status" value="1"/>
</dbReference>
<feature type="region of interest" description="Disordered" evidence="2">
    <location>
        <begin position="326"/>
        <end position="352"/>
    </location>
</feature>
<dbReference type="Gene3D" id="3.30.420.10">
    <property type="entry name" value="Ribonuclease H-like superfamily/Ribonuclease H"/>
    <property type="match status" value="1"/>
</dbReference>